<keyword evidence="1" id="KW-0560">Oxidoreductase</keyword>
<dbReference type="SUPFAM" id="SSF51735">
    <property type="entry name" value="NAD(P)-binding Rossmann-fold domains"/>
    <property type="match status" value="1"/>
</dbReference>
<evidence type="ECO:0000256" key="1">
    <source>
        <dbReference type="ARBA" id="ARBA00023002"/>
    </source>
</evidence>
<feature type="domain" description="Pyrroline-5-carboxylate reductase catalytic N-terminal" evidence="2">
    <location>
        <begin position="3"/>
        <end position="97"/>
    </location>
</feature>
<accession>A0A1A9I4W7</accession>
<sequence length="217" mass="23046">MKKIGILGTGIVGSTIGSKLTALGYEVKMGSRTANNTKAAEWVKANGKSATQGTFADAAAYGEIIFNCTKGAYSPEAIKIAGAATLAGKILIDISNPLDFSKGMPPTLIPALSNTHSLGEAIQQLLPQTSVVKTLNIVNCEVMVDAAKCGGDATMFLAGNDSSSKKEAELILKQFGWKDIIDLGNITHSRSTEMMLLIWLSTTMVTKNRYIGFKILR</sequence>
<keyword evidence="4" id="KW-1185">Reference proteome</keyword>
<dbReference type="Pfam" id="PF03807">
    <property type="entry name" value="F420_oxidored"/>
    <property type="match status" value="1"/>
</dbReference>
<name>A0A1A9I4W7_9BACT</name>
<dbReference type="Gene3D" id="3.40.50.720">
    <property type="entry name" value="NAD(P)-binding Rossmann-like Domain"/>
    <property type="match status" value="1"/>
</dbReference>
<dbReference type="KEGG" id="nia:A8C56_18605"/>
<dbReference type="STRING" id="1176587.A8C56_18605"/>
<organism evidence="3 4">
    <name type="scientific">Niabella ginsenosidivorans</name>
    <dbReference type="NCBI Taxonomy" id="1176587"/>
    <lineage>
        <taxon>Bacteria</taxon>
        <taxon>Pseudomonadati</taxon>
        <taxon>Bacteroidota</taxon>
        <taxon>Chitinophagia</taxon>
        <taxon>Chitinophagales</taxon>
        <taxon>Chitinophagaceae</taxon>
        <taxon>Niabella</taxon>
    </lineage>
</organism>
<dbReference type="InterPro" id="IPR051267">
    <property type="entry name" value="STEAP_metalloreductase"/>
</dbReference>
<dbReference type="OrthoDB" id="663900at2"/>
<dbReference type="RefSeq" id="WP_067759403.1">
    <property type="nucleotide sequence ID" value="NZ_CP015772.1"/>
</dbReference>
<dbReference type="Proteomes" id="UP000077667">
    <property type="component" value="Chromosome"/>
</dbReference>
<proteinExistence type="predicted"/>
<dbReference type="InterPro" id="IPR028939">
    <property type="entry name" value="P5C_Rdtase_cat_N"/>
</dbReference>
<evidence type="ECO:0000313" key="4">
    <source>
        <dbReference type="Proteomes" id="UP000077667"/>
    </source>
</evidence>
<dbReference type="GO" id="GO:0016491">
    <property type="term" value="F:oxidoreductase activity"/>
    <property type="evidence" value="ECO:0007669"/>
    <property type="project" value="UniProtKB-KW"/>
</dbReference>
<dbReference type="EMBL" id="CP015772">
    <property type="protein sequence ID" value="ANH82718.1"/>
    <property type="molecule type" value="Genomic_DNA"/>
</dbReference>
<dbReference type="InterPro" id="IPR036291">
    <property type="entry name" value="NAD(P)-bd_dom_sf"/>
</dbReference>
<protein>
    <submittedName>
        <fullName evidence="3">NADP oxidoreductase</fullName>
    </submittedName>
</protein>
<reference evidence="3 4" key="1">
    <citation type="submission" date="2016-05" db="EMBL/GenBank/DDBJ databases">
        <title>Niabella ginsenosidivorans BS26 whole genome sequencing.</title>
        <authorList>
            <person name="Im W.T."/>
            <person name="Siddiqi M.Z."/>
        </authorList>
    </citation>
    <scope>NUCLEOTIDE SEQUENCE [LARGE SCALE GENOMIC DNA]</scope>
    <source>
        <strain evidence="3 4">BS26</strain>
    </source>
</reference>
<dbReference type="PANTHER" id="PTHR14239">
    <property type="entry name" value="DUDULIN-RELATED"/>
    <property type="match status" value="1"/>
</dbReference>
<dbReference type="AlphaFoldDB" id="A0A1A9I4W7"/>
<evidence type="ECO:0000259" key="2">
    <source>
        <dbReference type="Pfam" id="PF03807"/>
    </source>
</evidence>
<gene>
    <name evidence="3" type="ORF">A8C56_18605</name>
</gene>
<evidence type="ECO:0000313" key="3">
    <source>
        <dbReference type="EMBL" id="ANH82718.1"/>
    </source>
</evidence>